<dbReference type="Proteomes" id="UP000185911">
    <property type="component" value="Unassembled WGS sequence"/>
</dbReference>
<name>A0A1Q8YGL5_9BURK</name>
<keyword evidence="2" id="KW-1185">Reference proteome</keyword>
<comment type="caution">
    <text evidence="1">The sequence shown here is derived from an EMBL/GenBank/DDBJ whole genome shotgun (WGS) entry which is preliminary data.</text>
</comment>
<sequence length="41" mass="4155">MKGLEPYLPFNPRQAVDPCADTAAGSQRRCSGAASTAACAA</sequence>
<dbReference type="EMBL" id="MSYM01000009">
    <property type="protein sequence ID" value="OLP07204.1"/>
    <property type="molecule type" value="Genomic_DNA"/>
</dbReference>
<evidence type="ECO:0000313" key="1">
    <source>
        <dbReference type="EMBL" id="OLP07204.1"/>
    </source>
</evidence>
<reference evidence="1 2" key="1">
    <citation type="submission" date="2017-01" db="EMBL/GenBank/DDBJ databases">
        <title>Genome sequence of Rhodoferax antarcticus ANT.BR, a psychrophilic purple nonsulfur bacterium from an Antarctic microbial mat.</title>
        <authorList>
            <person name="Baker J."/>
            <person name="Riester C."/>
            <person name="Skinner B."/>
            <person name="Newell A."/>
            <person name="Swingley W."/>
            <person name="Madigan M."/>
            <person name="Jung D."/>
            <person name="Asao M."/>
            <person name="Chen M."/>
            <person name="Loughlin P."/>
            <person name="Pan H."/>
            <person name="Lin S."/>
            <person name="Li N."/>
            <person name="Shaw J."/>
            <person name="Prado M."/>
            <person name="Sherman C."/>
            <person name="Li X."/>
            <person name="Tang J."/>
            <person name="Blankenship R."/>
            <person name="Zhao T."/>
            <person name="Touchman J."/>
            <person name="Sattley M."/>
        </authorList>
    </citation>
    <scope>NUCLEOTIDE SEQUENCE [LARGE SCALE GENOMIC DNA]</scope>
    <source>
        <strain evidence="1 2">ANT.BR</strain>
    </source>
</reference>
<protein>
    <submittedName>
        <fullName evidence="1">Uncharacterized protein</fullName>
    </submittedName>
</protein>
<organism evidence="1 2">
    <name type="scientific">Rhodoferax antarcticus ANT.BR</name>
    <dbReference type="NCBI Taxonomy" id="1111071"/>
    <lineage>
        <taxon>Bacteria</taxon>
        <taxon>Pseudomonadati</taxon>
        <taxon>Pseudomonadota</taxon>
        <taxon>Betaproteobacteria</taxon>
        <taxon>Burkholderiales</taxon>
        <taxon>Comamonadaceae</taxon>
        <taxon>Rhodoferax</taxon>
    </lineage>
</organism>
<accession>A0A1Q8YGL5</accession>
<gene>
    <name evidence="1" type="ORF">BLL52_1491</name>
</gene>
<evidence type="ECO:0000313" key="2">
    <source>
        <dbReference type="Proteomes" id="UP000185911"/>
    </source>
</evidence>
<proteinExistence type="predicted"/>
<dbReference type="AlphaFoldDB" id="A0A1Q8YGL5"/>